<comment type="caution">
    <text evidence="2">The sequence shown here is derived from an EMBL/GenBank/DDBJ whole genome shotgun (WGS) entry which is preliminary data.</text>
</comment>
<feature type="transmembrane region" description="Helical" evidence="1">
    <location>
        <begin position="151"/>
        <end position="169"/>
    </location>
</feature>
<protein>
    <recommendedName>
        <fullName evidence="4">DUF2306 domain-containing protein</fullName>
    </recommendedName>
</protein>
<keyword evidence="1" id="KW-1133">Transmembrane helix</keyword>
<feature type="transmembrane region" description="Helical" evidence="1">
    <location>
        <begin position="63"/>
        <end position="83"/>
    </location>
</feature>
<keyword evidence="3" id="KW-1185">Reference proteome</keyword>
<dbReference type="RefSeq" id="WP_215338006.1">
    <property type="nucleotide sequence ID" value="NZ_JAGSGD010000001.1"/>
</dbReference>
<dbReference type="EMBL" id="JAGSGD010000001">
    <property type="protein sequence ID" value="MBR7618170.1"/>
    <property type="molecule type" value="Genomic_DNA"/>
</dbReference>
<keyword evidence="1" id="KW-0812">Transmembrane</keyword>
<dbReference type="Proteomes" id="UP000622580">
    <property type="component" value="Unassembled WGS sequence"/>
</dbReference>
<organism evidence="2 3">
    <name type="scientific">Phenylobacterium glaciei</name>
    <dbReference type="NCBI Taxonomy" id="2803784"/>
    <lineage>
        <taxon>Bacteria</taxon>
        <taxon>Pseudomonadati</taxon>
        <taxon>Pseudomonadota</taxon>
        <taxon>Alphaproteobacteria</taxon>
        <taxon>Caulobacterales</taxon>
        <taxon>Caulobacteraceae</taxon>
        <taxon>Phenylobacterium</taxon>
    </lineage>
</organism>
<dbReference type="AlphaFoldDB" id="A0A941CX13"/>
<sequence length="180" mass="19396">MSQVSQMPGLDRAQRLRAIVLPIAAIGLLAALAPVAPLIVRLAAKGHLHAPDLPLLAAQPLVIKLHIAGAVAALLIGAMLMTLRKGVTFHRTAGWLWVGAMSLVAGSSIFITGINGDHWSFIHLFTGWTLIALPIAVIAARRHVVKTHRRFMMGLFYGGLVINGFIAFIPGRTMWNVFFA</sequence>
<feature type="transmembrane region" description="Helical" evidence="1">
    <location>
        <begin position="20"/>
        <end position="43"/>
    </location>
</feature>
<evidence type="ECO:0000313" key="2">
    <source>
        <dbReference type="EMBL" id="MBR7618170.1"/>
    </source>
</evidence>
<accession>A0A941CX13</accession>
<evidence type="ECO:0008006" key="4">
    <source>
        <dbReference type="Google" id="ProtNLM"/>
    </source>
</evidence>
<keyword evidence="1" id="KW-0472">Membrane</keyword>
<evidence type="ECO:0000256" key="1">
    <source>
        <dbReference type="SAM" id="Phobius"/>
    </source>
</evidence>
<evidence type="ECO:0000313" key="3">
    <source>
        <dbReference type="Proteomes" id="UP000622580"/>
    </source>
</evidence>
<feature type="transmembrane region" description="Helical" evidence="1">
    <location>
        <begin position="120"/>
        <end position="139"/>
    </location>
</feature>
<name>A0A941CX13_9CAUL</name>
<feature type="transmembrane region" description="Helical" evidence="1">
    <location>
        <begin position="95"/>
        <end position="114"/>
    </location>
</feature>
<reference evidence="2" key="1">
    <citation type="submission" date="2021-04" db="EMBL/GenBank/DDBJ databases">
        <title>Draft genome assembly of strain Phenylobacterium sp. 20VBR1 using MiniION and Illumina platforms.</title>
        <authorList>
            <person name="Thomas F.A."/>
            <person name="Krishnan K.P."/>
            <person name="Sinha R.K."/>
        </authorList>
    </citation>
    <scope>NUCLEOTIDE SEQUENCE</scope>
    <source>
        <strain evidence="2">20VBR1</strain>
    </source>
</reference>
<gene>
    <name evidence="2" type="ORF">JKL49_02115</name>
</gene>
<proteinExistence type="predicted"/>